<evidence type="ECO:0000256" key="7">
    <source>
        <dbReference type="RuleBase" id="RU362028"/>
    </source>
</evidence>
<dbReference type="GO" id="GO:0000455">
    <property type="term" value="P:enzyme-directed rRNA pseudouridine synthesis"/>
    <property type="evidence" value="ECO:0007669"/>
    <property type="project" value="TreeGrafter"/>
</dbReference>
<dbReference type="EMBL" id="FONL01000001">
    <property type="protein sequence ID" value="SFE03847.1"/>
    <property type="molecule type" value="Genomic_DNA"/>
</dbReference>
<evidence type="ECO:0000256" key="6">
    <source>
        <dbReference type="PROSITE-ProRule" id="PRU00182"/>
    </source>
</evidence>
<comment type="catalytic activity">
    <reaction evidence="1 7">
        <text>a uridine in RNA = a pseudouridine in RNA</text>
        <dbReference type="Rhea" id="RHEA:48348"/>
        <dbReference type="Rhea" id="RHEA-COMP:12068"/>
        <dbReference type="Rhea" id="RHEA-COMP:12069"/>
        <dbReference type="ChEBI" id="CHEBI:65314"/>
        <dbReference type="ChEBI" id="CHEBI:65315"/>
    </reaction>
</comment>
<dbReference type="PANTHER" id="PTHR21600">
    <property type="entry name" value="MITOCHONDRIAL RNA PSEUDOURIDINE SYNTHASE"/>
    <property type="match status" value="1"/>
</dbReference>
<reference evidence="10 11" key="1">
    <citation type="submission" date="2016-10" db="EMBL/GenBank/DDBJ databases">
        <authorList>
            <person name="de Groot N.N."/>
        </authorList>
    </citation>
    <scope>NUCLEOTIDE SEQUENCE [LARGE SCALE GENOMIC DNA]</scope>
    <source>
        <strain evidence="10 11">DSM 9236</strain>
    </source>
</reference>
<dbReference type="Gene3D" id="3.10.290.10">
    <property type="entry name" value="RNA-binding S4 domain"/>
    <property type="match status" value="1"/>
</dbReference>
<dbReference type="InterPro" id="IPR006145">
    <property type="entry name" value="PsdUridine_synth_RsuA/RluA"/>
</dbReference>
<dbReference type="SUPFAM" id="SSF55174">
    <property type="entry name" value="Alpha-L RNA-binding motif"/>
    <property type="match status" value="1"/>
</dbReference>
<dbReference type="InterPro" id="IPR050188">
    <property type="entry name" value="RluA_PseudoU_synthase"/>
</dbReference>
<dbReference type="InterPro" id="IPR020103">
    <property type="entry name" value="PsdUridine_synth_cat_dom_sf"/>
</dbReference>
<feature type="active site" evidence="5">
    <location>
        <position position="175"/>
    </location>
</feature>
<keyword evidence="3 6" id="KW-0694">RNA-binding</keyword>
<dbReference type="SUPFAM" id="SSF55120">
    <property type="entry name" value="Pseudouridine synthase"/>
    <property type="match status" value="1"/>
</dbReference>
<evidence type="ECO:0000313" key="11">
    <source>
        <dbReference type="Proteomes" id="UP000198896"/>
    </source>
</evidence>
<sequence>MGNASERIYGQLNETDDPAVSGVWNDAAEEPDIAMQDSEDLREVTADAADSGKRADVFFAEVLESTRSHVQILLNEGRVCKGNKQIKPNYKIKAGDVFQVILPRPVPLEAEPENIPLDIIYEDDDVIVLNKPRGMVVHPAPGHYTGTLVNALLFHCRNLSGINGVIRPGIVHRLDKDTSGIMIVAKNDDAHVSLSKQIQDKTAKRTYLCVVRGNVKADRGLIETRMDRDKNDRKRMAVVTEGGREAITEYEVLERFGRFTVVLCRLKTGRTHQIRLHMEHLGYPLVGDPKYSPMKTPFSIKGQALHSRTLDFIHPRTGQPMHFEAPLPEDLQKILTRLHNGQF</sequence>
<dbReference type="PANTHER" id="PTHR21600:SF44">
    <property type="entry name" value="RIBOSOMAL LARGE SUBUNIT PSEUDOURIDINE SYNTHASE D"/>
    <property type="match status" value="1"/>
</dbReference>
<feature type="domain" description="Pseudouridine synthase RsuA/RluA-like" evidence="9">
    <location>
        <begin position="125"/>
        <end position="280"/>
    </location>
</feature>
<dbReference type="FunFam" id="3.30.2350.10:FF:000006">
    <property type="entry name" value="Pseudouridine synthase"/>
    <property type="match status" value="1"/>
</dbReference>
<comment type="function">
    <text evidence="7">Responsible for synthesis of pseudouridine from uracil.</text>
</comment>
<dbReference type="CDD" id="cd00165">
    <property type="entry name" value="S4"/>
    <property type="match status" value="1"/>
</dbReference>
<dbReference type="PROSITE" id="PS01129">
    <property type="entry name" value="PSI_RLU"/>
    <property type="match status" value="1"/>
</dbReference>
<dbReference type="NCBIfam" id="TIGR00005">
    <property type="entry name" value="rluA_subfam"/>
    <property type="match status" value="1"/>
</dbReference>
<name>A0A1I1X923_9FIRM</name>
<dbReference type="AlphaFoldDB" id="A0A1I1X923"/>
<keyword evidence="11" id="KW-1185">Reference proteome</keyword>
<proteinExistence type="inferred from homology"/>
<keyword evidence="4 7" id="KW-0413">Isomerase</keyword>
<feature type="region of interest" description="Disordered" evidence="8">
    <location>
        <begin position="1"/>
        <end position="22"/>
    </location>
</feature>
<dbReference type="EC" id="5.4.99.-" evidence="7"/>
<organism evidence="10 11">
    <name type="scientific">Succiniclasticum ruminis DSM 9236</name>
    <dbReference type="NCBI Taxonomy" id="1123323"/>
    <lineage>
        <taxon>Bacteria</taxon>
        <taxon>Bacillati</taxon>
        <taxon>Bacillota</taxon>
        <taxon>Negativicutes</taxon>
        <taxon>Acidaminococcales</taxon>
        <taxon>Acidaminococcaceae</taxon>
        <taxon>Succiniclasticum</taxon>
    </lineage>
</organism>
<protein>
    <recommendedName>
        <fullName evidence="7">Pseudouridine synthase</fullName>
        <ecNumber evidence="7">5.4.99.-</ecNumber>
    </recommendedName>
</protein>
<dbReference type="PROSITE" id="PS50889">
    <property type="entry name" value="S4"/>
    <property type="match status" value="1"/>
</dbReference>
<dbReference type="Gene3D" id="3.30.2350.10">
    <property type="entry name" value="Pseudouridine synthase"/>
    <property type="match status" value="1"/>
</dbReference>
<dbReference type="Pfam" id="PF00849">
    <property type="entry name" value="PseudoU_synth_2"/>
    <property type="match status" value="1"/>
</dbReference>
<evidence type="ECO:0000256" key="5">
    <source>
        <dbReference type="PIRSR" id="PIRSR606225-1"/>
    </source>
</evidence>
<dbReference type="Proteomes" id="UP000198896">
    <property type="component" value="Unassembled WGS sequence"/>
</dbReference>
<dbReference type="GO" id="GO:0140098">
    <property type="term" value="F:catalytic activity, acting on RNA"/>
    <property type="evidence" value="ECO:0007669"/>
    <property type="project" value="UniProtKB-ARBA"/>
</dbReference>
<dbReference type="GO" id="GO:0009982">
    <property type="term" value="F:pseudouridine synthase activity"/>
    <property type="evidence" value="ECO:0007669"/>
    <property type="project" value="InterPro"/>
</dbReference>
<evidence type="ECO:0000256" key="1">
    <source>
        <dbReference type="ARBA" id="ARBA00000073"/>
    </source>
</evidence>
<evidence type="ECO:0000256" key="4">
    <source>
        <dbReference type="ARBA" id="ARBA00023235"/>
    </source>
</evidence>
<dbReference type="InterPro" id="IPR036986">
    <property type="entry name" value="S4_RNA-bd_sf"/>
</dbReference>
<evidence type="ECO:0000259" key="9">
    <source>
        <dbReference type="Pfam" id="PF00849"/>
    </source>
</evidence>
<evidence type="ECO:0000256" key="8">
    <source>
        <dbReference type="SAM" id="MobiDB-lite"/>
    </source>
</evidence>
<gene>
    <name evidence="10" type="ORF">SAMN05216245_101121</name>
</gene>
<accession>A0A1I1X923</accession>
<comment type="similarity">
    <text evidence="2 7">Belongs to the pseudouridine synthase RluA family.</text>
</comment>
<dbReference type="InterPro" id="IPR006225">
    <property type="entry name" value="PsdUridine_synth_RluC/D"/>
</dbReference>
<dbReference type="CDD" id="cd02869">
    <property type="entry name" value="PseudoU_synth_RluA_like"/>
    <property type="match status" value="1"/>
</dbReference>
<dbReference type="InterPro" id="IPR006224">
    <property type="entry name" value="PsdUridine_synth_RluA-like_CS"/>
</dbReference>
<dbReference type="GO" id="GO:0003723">
    <property type="term" value="F:RNA binding"/>
    <property type="evidence" value="ECO:0007669"/>
    <property type="project" value="UniProtKB-KW"/>
</dbReference>
<evidence type="ECO:0000256" key="2">
    <source>
        <dbReference type="ARBA" id="ARBA00010876"/>
    </source>
</evidence>
<evidence type="ECO:0000313" key="10">
    <source>
        <dbReference type="EMBL" id="SFE03847.1"/>
    </source>
</evidence>
<evidence type="ECO:0000256" key="3">
    <source>
        <dbReference type="ARBA" id="ARBA00022884"/>
    </source>
</evidence>
<dbReference type="STRING" id="1123323.SAMN05216245_101121"/>